<feature type="repeat" description="Filamin" evidence="3">
    <location>
        <begin position="124"/>
        <end position="215"/>
    </location>
</feature>
<dbReference type="GO" id="GO:0030036">
    <property type="term" value="P:actin cytoskeleton organization"/>
    <property type="evidence" value="ECO:0007669"/>
    <property type="project" value="InterPro"/>
</dbReference>
<proteinExistence type="inferred from homology"/>
<name>A0A914CMP7_9BILA</name>
<accession>A0A914CMP7</accession>
<keyword evidence="5" id="KW-1185">Reference proteome</keyword>
<dbReference type="InterPro" id="IPR014756">
    <property type="entry name" value="Ig_E-set"/>
</dbReference>
<keyword evidence="2" id="KW-0677">Repeat</keyword>
<dbReference type="FunFam" id="2.60.40.10:FF:000096">
    <property type="entry name" value="filamin-C isoform X2"/>
    <property type="match status" value="1"/>
</dbReference>
<dbReference type="InterPro" id="IPR013783">
    <property type="entry name" value="Ig-like_fold"/>
</dbReference>
<dbReference type="WBParaSite" id="ACRNAN_scaffold1247.g27114.t1">
    <property type="protein sequence ID" value="ACRNAN_scaffold1247.g27114.t1"/>
    <property type="gene ID" value="ACRNAN_scaffold1247.g27114"/>
</dbReference>
<protein>
    <submittedName>
        <fullName evidence="6">Uncharacterized protein</fullName>
    </submittedName>
</protein>
<dbReference type="InterPro" id="IPR001298">
    <property type="entry name" value="Filamin/ABP280_rpt"/>
</dbReference>
<feature type="repeat" description="Filamin" evidence="3">
    <location>
        <begin position="25"/>
        <end position="119"/>
    </location>
</feature>
<dbReference type="GO" id="GO:0051015">
    <property type="term" value="F:actin filament binding"/>
    <property type="evidence" value="ECO:0007669"/>
    <property type="project" value="InterPro"/>
</dbReference>
<dbReference type="PANTHER" id="PTHR38537">
    <property type="entry name" value="JITTERBUG, ISOFORM N"/>
    <property type="match status" value="1"/>
</dbReference>
<dbReference type="SUPFAM" id="SSF81296">
    <property type="entry name" value="E set domains"/>
    <property type="match status" value="11"/>
</dbReference>
<feature type="repeat" description="Filamin" evidence="3">
    <location>
        <begin position="216"/>
        <end position="315"/>
    </location>
</feature>
<feature type="repeat" description="Filamin" evidence="3">
    <location>
        <begin position="728"/>
        <end position="820"/>
    </location>
</feature>
<evidence type="ECO:0000256" key="2">
    <source>
        <dbReference type="ARBA" id="ARBA00022737"/>
    </source>
</evidence>
<sequence length="1131" mass="123292">MGEGVTTFKLLLDGQVVKECQTFVKKGQDASKVKAYGEGLQNAFVGELAKFHIDTQGAGDGGIAFEITGPSESKTHVTDNANGSCSFEYLPLTPGLYTISIMYGDARKHIPGSPFTALVDFRKEPNKVVVEGPGVEKRVRVGKPTHFFVDASKTAAGAIHAKIPVAGHQQPLVEEIKSRMYKVTYTPSGETGTILPLEVLYEDQHVGRSPYRATLKPMVEPENVKITDSAGKYPSEVVASLKNHFVMDISEAGYVQSLQAGISGLDGVERKCEIVPSDDPYKYHLEWVPDTAGWYDCVVSCDGMPVTSHPMRIKAVPTGNAQKCKILDVPKAKQWKTGVKQDIMVDCAQAGTGELILREDRPGEVELSKSKSRSEDENLHIFHVKPLAVGTHNLKLLYGGVEIPNGAINFEAVTELPYPYQNGKGHRESIDTTEQVLSKSPDMSEIPYDRRASTSNGSVSKSDQNGSVTQQYPITFDERVFRLDLQKSVKDIRKLNAYVNRPNGTKETVTLIDNKDGTVNVNYLPNQKGEHILYVQHDGKNLQGSPIHFDVISGIISVYGEGLTEAKIGEPAYFTVNAKGSPVKQLSIAIEGLSKAKIDCTDNKDGTCSVAWIPNDPGEYKINVKLAGNHVGGSPFTAIATAGDRQRAQLSLGSVSEVSLNVLDDVKKLTATIRSPSGLEETCPVRRIDSSRIGVSFTPREVGEHLITVKKKGENIPSSPFKIKVSRDQVGDASKVVVSGNGVSMAVCNKENEIFVDTRNAGYGGLSAIVEGPSKVQLTCSETQDGIIRIAYLPTEPGMYAIALKWADQSVKHSPFIVNCTEDVDGFVRESVLKKSEKIKYAKPHQEASLYLLLPNLSQGDLKARLFDPDGHKEKVELKALGDDYYHLWFKPKREGVYKVSVTHKDQQVNGSPFQFTVGPFTEGGAHKIHAYGAGLIKGEVDSTQSFNIYTREAGPGNLVVNIDGPSKAAIKFKDNKDGNCHVDYTVGEPGEYIVRIKFNDQDLAASPYKVFISPSNKTIKTSEKSKKDIRVLEAPIYKGDASKVTAKGSGLTKFNPGKSAMFTIDTSAAGSNLIFVGVVTVKGPCEEVIVKHHGQGQYIVNYKIHERAKAYIFIKYGDQQIPGSPFCVEP</sequence>
<dbReference type="Pfam" id="PF00630">
    <property type="entry name" value="Filamin"/>
    <property type="match status" value="9"/>
</dbReference>
<feature type="repeat" description="Filamin" evidence="3">
    <location>
        <begin position="454"/>
        <end position="551"/>
    </location>
</feature>
<feature type="repeat" description="Filamin" evidence="3">
    <location>
        <begin position="316"/>
        <end position="412"/>
    </location>
</feature>
<dbReference type="InterPro" id="IPR017868">
    <property type="entry name" value="Filamin/ABP280_repeat-like"/>
</dbReference>
<feature type="repeat" description="Filamin" evidence="3">
    <location>
        <begin position="556"/>
        <end position="640"/>
    </location>
</feature>
<feature type="repeat" description="Filamin" evidence="3">
    <location>
        <begin position="921"/>
        <end position="1013"/>
    </location>
</feature>
<comment type="similarity">
    <text evidence="1">Belongs to the filamin family.</text>
</comment>
<evidence type="ECO:0000256" key="3">
    <source>
        <dbReference type="PROSITE-ProRule" id="PRU00087"/>
    </source>
</evidence>
<evidence type="ECO:0000256" key="4">
    <source>
        <dbReference type="SAM" id="MobiDB-lite"/>
    </source>
</evidence>
<evidence type="ECO:0000313" key="5">
    <source>
        <dbReference type="Proteomes" id="UP000887540"/>
    </source>
</evidence>
<dbReference type="Gene3D" id="2.60.40.10">
    <property type="entry name" value="Immunoglobulins"/>
    <property type="match status" value="11"/>
</dbReference>
<dbReference type="PROSITE" id="PS50194">
    <property type="entry name" value="FILAMIN_REPEAT"/>
    <property type="match status" value="11"/>
</dbReference>
<evidence type="ECO:0000256" key="1">
    <source>
        <dbReference type="ARBA" id="ARBA00009238"/>
    </source>
</evidence>
<evidence type="ECO:0000313" key="6">
    <source>
        <dbReference type="WBParaSite" id="ACRNAN_scaffold1247.g27114.t1"/>
    </source>
</evidence>
<feature type="repeat" description="Filamin" evidence="3">
    <location>
        <begin position="846"/>
        <end position="918"/>
    </location>
</feature>
<dbReference type="AlphaFoldDB" id="A0A914CMP7"/>
<dbReference type="Proteomes" id="UP000887540">
    <property type="component" value="Unplaced"/>
</dbReference>
<reference evidence="6" key="1">
    <citation type="submission" date="2022-11" db="UniProtKB">
        <authorList>
            <consortium name="WormBaseParasite"/>
        </authorList>
    </citation>
    <scope>IDENTIFICATION</scope>
</reference>
<feature type="repeat" description="Filamin" evidence="3">
    <location>
        <begin position="1037"/>
        <end position="1131"/>
    </location>
</feature>
<dbReference type="SMART" id="SM00557">
    <property type="entry name" value="IG_FLMN"/>
    <property type="match status" value="11"/>
</dbReference>
<feature type="repeat" description="Filamin" evidence="3">
    <location>
        <begin position="631"/>
        <end position="725"/>
    </location>
</feature>
<dbReference type="PANTHER" id="PTHR38537:SF8">
    <property type="entry name" value="FILAMIN-A"/>
    <property type="match status" value="1"/>
</dbReference>
<organism evidence="5 6">
    <name type="scientific">Acrobeloides nanus</name>
    <dbReference type="NCBI Taxonomy" id="290746"/>
    <lineage>
        <taxon>Eukaryota</taxon>
        <taxon>Metazoa</taxon>
        <taxon>Ecdysozoa</taxon>
        <taxon>Nematoda</taxon>
        <taxon>Chromadorea</taxon>
        <taxon>Rhabditida</taxon>
        <taxon>Tylenchina</taxon>
        <taxon>Cephalobomorpha</taxon>
        <taxon>Cephaloboidea</taxon>
        <taxon>Cephalobidae</taxon>
        <taxon>Acrobeloides</taxon>
    </lineage>
</organism>
<feature type="compositionally biased region" description="Polar residues" evidence="4">
    <location>
        <begin position="453"/>
        <end position="467"/>
    </location>
</feature>
<dbReference type="InterPro" id="IPR044801">
    <property type="entry name" value="Filamin"/>
</dbReference>
<feature type="region of interest" description="Disordered" evidence="4">
    <location>
        <begin position="424"/>
        <end position="467"/>
    </location>
</feature>